<keyword evidence="2" id="KW-1185">Reference proteome</keyword>
<name>A0A328TJZ1_9GAMM</name>
<evidence type="ECO:0000313" key="1">
    <source>
        <dbReference type="EMBL" id="RAP69733.1"/>
    </source>
</evidence>
<accession>A0A328TJZ1</accession>
<proteinExistence type="predicted"/>
<dbReference type="EMBL" id="LJAM02000607">
    <property type="protein sequence ID" value="RAP69733.1"/>
    <property type="molecule type" value="Genomic_DNA"/>
</dbReference>
<dbReference type="AlphaFoldDB" id="A0A328TJZ1"/>
<gene>
    <name evidence="1" type="ORF">ACZ87_03474</name>
</gene>
<sequence>AQVNREIRQGKHMSLTFSSIKELIAERVRMRMVKSRRYTSRLSPS</sequence>
<reference evidence="1" key="1">
    <citation type="submission" date="2018-04" db="EMBL/GenBank/DDBJ databases">
        <title>Genomes of the Obligate Erwinia dacicola and Facultative Enterobacter sp. OLF Endosymbionts of the Olive Fruit fly, Bactrocera oleae.</title>
        <authorList>
            <person name="Estes A.M."/>
            <person name="Hearn D.J."/>
            <person name="Agarwal S."/>
            <person name="Pierson E.A."/>
            <person name="Dunning-Hotopp J.C."/>
        </authorList>
    </citation>
    <scope>NUCLEOTIDE SEQUENCE [LARGE SCALE GENOMIC DNA]</scope>
    <source>
        <strain evidence="1">Oroville</strain>
    </source>
</reference>
<comment type="caution">
    <text evidence="1">The sequence shown here is derived from an EMBL/GenBank/DDBJ whole genome shotgun (WGS) entry which is preliminary data.</text>
</comment>
<feature type="non-terminal residue" evidence="1">
    <location>
        <position position="1"/>
    </location>
</feature>
<protein>
    <submittedName>
        <fullName evidence="1">Uncharacterized protein</fullName>
    </submittedName>
</protein>
<organism evidence="1 2">
    <name type="scientific">Candidatus Erwinia dacicola</name>
    <dbReference type="NCBI Taxonomy" id="252393"/>
    <lineage>
        <taxon>Bacteria</taxon>
        <taxon>Pseudomonadati</taxon>
        <taxon>Pseudomonadota</taxon>
        <taxon>Gammaproteobacteria</taxon>
        <taxon>Enterobacterales</taxon>
        <taxon>Erwiniaceae</taxon>
        <taxon>Erwinia</taxon>
    </lineage>
</organism>
<evidence type="ECO:0000313" key="2">
    <source>
        <dbReference type="Proteomes" id="UP000244334"/>
    </source>
</evidence>
<dbReference type="Proteomes" id="UP000244334">
    <property type="component" value="Unassembled WGS sequence"/>
</dbReference>